<dbReference type="EMBL" id="FOBW01000007">
    <property type="protein sequence ID" value="SEM94070.1"/>
    <property type="molecule type" value="Genomic_DNA"/>
</dbReference>
<dbReference type="PANTHER" id="PTHR37953:SF1">
    <property type="entry name" value="UPF0127 PROTEIN MJ1496"/>
    <property type="match status" value="1"/>
</dbReference>
<accession>A0A1H8CGE9</accession>
<dbReference type="STRING" id="930146.SAMN05192533_10775"/>
<reference evidence="2" key="1">
    <citation type="submission" date="2016-10" db="EMBL/GenBank/DDBJ databases">
        <authorList>
            <person name="Varghese N."/>
            <person name="Submissions S."/>
        </authorList>
    </citation>
    <scope>NUCLEOTIDE SEQUENCE [LARGE SCALE GENOMIC DNA]</scope>
    <source>
        <strain evidence="2">B48,IBRC-M 10115,DSM 25386,CECT 8001</strain>
    </source>
</reference>
<protein>
    <recommendedName>
        <fullName evidence="3">DUF192 domain-containing protein</fullName>
    </recommendedName>
</protein>
<dbReference type="Gene3D" id="2.60.120.1140">
    <property type="entry name" value="Protein of unknown function DUF192"/>
    <property type="match status" value="1"/>
</dbReference>
<dbReference type="PANTHER" id="PTHR37953">
    <property type="entry name" value="UPF0127 PROTEIN MJ1496"/>
    <property type="match status" value="1"/>
</dbReference>
<dbReference type="InterPro" id="IPR038695">
    <property type="entry name" value="Saro_0823-like_sf"/>
</dbReference>
<dbReference type="OrthoDB" id="9813379at2"/>
<evidence type="ECO:0000313" key="1">
    <source>
        <dbReference type="EMBL" id="SEM94070.1"/>
    </source>
</evidence>
<dbReference type="AlphaFoldDB" id="A0A1H8CGE9"/>
<organism evidence="1 2">
    <name type="scientific">Mesobacillus persicus</name>
    <dbReference type="NCBI Taxonomy" id="930146"/>
    <lineage>
        <taxon>Bacteria</taxon>
        <taxon>Bacillati</taxon>
        <taxon>Bacillota</taxon>
        <taxon>Bacilli</taxon>
        <taxon>Bacillales</taxon>
        <taxon>Bacillaceae</taxon>
        <taxon>Mesobacillus</taxon>
    </lineage>
</organism>
<dbReference type="RefSeq" id="WP_090745192.1">
    <property type="nucleotide sequence ID" value="NZ_FOBW01000007.1"/>
</dbReference>
<dbReference type="InterPro" id="IPR003795">
    <property type="entry name" value="DUF192"/>
</dbReference>
<keyword evidence="2" id="KW-1185">Reference proteome</keyword>
<dbReference type="Pfam" id="PF02643">
    <property type="entry name" value="DUF192"/>
    <property type="match status" value="1"/>
</dbReference>
<evidence type="ECO:0008006" key="3">
    <source>
        <dbReference type="Google" id="ProtNLM"/>
    </source>
</evidence>
<name>A0A1H8CGE9_9BACI</name>
<evidence type="ECO:0000313" key="2">
    <source>
        <dbReference type="Proteomes" id="UP000198553"/>
    </source>
</evidence>
<sequence length="108" mass="12290">MKEYGRTIPYKINAANSFIKRLKGLMFRKEPLVDEGLWITPCNSIHMCFMRFSIDAVFISKEGKIVRIVEDLQPWKMVKPVQGAHSVLELPSGAVHSLSLKVGDFIKL</sequence>
<gene>
    <name evidence="1" type="ORF">SAMN05192533_10775</name>
</gene>
<dbReference type="Proteomes" id="UP000198553">
    <property type="component" value="Unassembled WGS sequence"/>
</dbReference>
<proteinExistence type="predicted"/>